<dbReference type="Proteomes" id="UP000245618">
    <property type="component" value="Unassembled WGS sequence"/>
</dbReference>
<sequence>MCTVSFVCANDKVIITSNRDEQVIRPSAIPPKNYTLNGKNIIYPKDPKAGGTWYVVDENGTVLVLLNGADEKHQVQLPYRKSRGLIVLEMICSVSPKRFWDEIDLHNIEPFTLVLFQEKQLFQLRWNGVEKSTAALEIDKNYVWSSSTLYSKEIREQRSNWFYSFLDLNPEINQEKLLHFHQYTESDNAEHGLVINRNNQLKTLSITQAVIEKNKVCIAHYDLIAQQDFSTTFITI</sequence>
<dbReference type="Pfam" id="PF05742">
    <property type="entry name" value="TANGO2"/>
    <property type="match status" value="1"/>
</dbReference>
<dbReference type="AlphaFoldDB" id="A0A2U1JX59"/>
<protein>
    <recommendedName>
        <fullName evidence="3">Transport and Golgi organization protein 2</fullName>
    </recommendedName>
</protein>
<keyword evidence="2" id="KW-1185">Reference proteome</keyword>
<name>A0A2U1JX59_9FLAO</name>
<dbReference type="PANTHER" id="PTHR17985:SF8">
    <property type="entry name" value="TRANSPORT AND GOLGI ORGANIZATION PROTEIN 2 HOMOLOG"/>
    <property type="match status" value="1"/>
</dbReference>
<dbReference type="InterPro" id="IPR008551">
    <property type="entry name" value="TANGO2"/>
</dbReference>
<evidence type="ECO:0008006" key="3">
    <source>
        <dbReference type="Google" id="ProtNLM"/>
    </source>
</evidence>
<dbReference type="RefSeq" id="WP_116761737.1">
    <property type="nucleotide sequence ID" value="NZ_QCZH01000005.1"/>
</dbReference>
<evidence type="ECO:0000313" key="1">
    <source>
        <dbReference type="EMBL" id="PWA09787.1"/>
    </source>
</evidence>
<comment type="caution">
    <text evidence="1">The sequence shown here is derived from an EMBL/GenBank/DDBJ whole genome shotgun (WGS) entry which is preliminary data.</text>
</comment>
<dbReference type="EMBL" id="QCZH01000005">
    <property type="protein sequence ID" value="PWA09787.1"/>
    <property type="molecule type" value="Genomic_DNA"/>
</dbReference>
<reference evidence="1 2" key="1">
    <citation type="submission" date="2018-04" db="EMBL/GenBank/DDBJ databases">
        <title>Flavobacterium sp. nov., isolated from glacier ice.</title>
        <authorList>
            <person name="Liu Q."/>
            <person name="Xin Y.-H."/>
        </authorList>
    </citation>
    <scope>NUCLEOTIDE SEQUENCE [LARGE SCALE GENOMIC DNA]</scope>
    <source>
        <strain evidence="1 2">LB2P30</strain>
    </source>
</reference>
<organism evidence="1 2">
    <name type="scientific">Flavobacterium laiguense</name>
    <dbReference type="NCBI Taxonomy" id="2169409"/>
    <lineage>
        <taxon>Bacteria</taxon>
        <taxon>Pseudomonadati</taxon>
        <taxon>Bacteroidota</taxon>
        <taxon>Flavobacteriia</taxon>
        <taxon>Flavobacteriales</taxon>
        <taxon>Flavobacteriaceae</taxon>
        <taxon>Flavobacterium</taxon>
    </lineage>
</organism>
<proteinExistence type="predicted"/>
<evidence type="ECO:0000313" key="2">
    <source>
        <dbReference type="Proteomes" id="UP000245618"/>
    </source>
</evidence>
<dbReference type="OrthoDB" id="4380123at2"/>
<gene>
    <name evidence="1" type="ORF">DB891_06330</name>
</gene>
<dbReference type="PANTHER" id="PTHR17985">
    <property type="entry name" value="SER/THR-RICH PROTEIN T10 IN DGCR REGION"/>
    <property type="match status" value="1"/>
</dbReference>
<accession>A0A2U1JX59</accession>